<comment type="caution">
    <text evidence="2">The sequence shown here is derived from an EMBL/GenBank/DDBJ whole genome shotgun (WGS) entry which is preliminary data.</text>
</comment>
<dbReference type="InterPro" id="IPR025965">
    <property type="entry name" value="FlgD/Vpr_Ig-like"/>
</dbReference>
<reference evidence="2" key="1">
    <citation type="journal article" date="2020" name="mSystems">
        <title>Genome- and Community-Level Interaction Insights into Carbon Utilization and Element Cycling Functions of Hydrothermarchaeota in Hydrothermal Sediment.</title>
        <authorList>
            <person name="Zhou Z."/>
            <person name="Liu Y."/>
            <person name="Xu W."/>
            <person name="Pan J."/>
            <person name="Luo Z.H."/>
            <person name="Li M."/>
        </authorList>
    </citation>
    <scope>NUCLEOTIDE SEQUENCE [LARGE SCALE GENOMIC DNA]</scope>
    <source>
        <strain evidence="2">SpSt-258</strain>
    </source>
</reference>
<dbReference type="AlphaFoldDB" id="A0A7V0Z5V8"/>
<dbReference type="PANTHER" id="PTHR43739:SF5">
    <property type="entry name" value="EXO-ALPHA-SIALIDASE"/>
    <property type="match status" value="1"/>
</dbReference>
<dbReference type="InterPro" id="IPR026444">
    <property type="entry name" value="Secre_tail"/>
</dbReference>
<dbReference type="SUPFAM" id="SSF110296">
    <property type="entry name" value="Oligoxyloglucan reducing end-specific cellobiohydrolase"/>
    <property type="match status" value="2"/>
</dbReference>
<dbReference type="PANTHER" id="PTHR43739">
    <property type="entry name" value="XYLOGLUCANASE (EUROFUNG)"/>
    <property type="match status" value="1"/>
</dbReference>
<dbReference type="InterPro" id="IPR052025">
    <property type="entry name" value="Xyloglucanase_GH74"/>
</dbReference>
<dbReference type="NCBIfam" id="TIGR04183">
    <property type="entry name" value="Por_Secre_tail"/>
    <property type="match status" value="1"/>
</dbReference>
<dbReference type="EMBL" id="DSKY01000017">
    <property type="protein sequence ID" value="HDY59231.1"/>
    <property type="molecule type" value="Genomic_DNA"/>
</dbReference>
<feature type="domain" description="FlgD/Vpr Ig-like" evidence="1">
    <location>
        <begin position="420"/>
        <end position="474"/>
    </location>
</feature>
<proteinExistence type="predicted"/>
<gene>
    <name evidence="2" type="ORF">ENP86_06735</name>
</gene>
<protein>
    <submittedName>
        <fullName evidence="2">T9SS type A sorting domain-containing protein</fullName>
    </submittedName>
</protein>
<dbReference type="GO" id="GO:0010411">
    <property type="term" value="P:xyloglucan metabolic process"/>
    <property type="evidence" value="ECO:0007669"/>
    <property type="project" value="TreeGrafter"/>
</dbReference>
<evidence type="ECO:0000313" key="2">
    <source>
        <dbReference type="EMBL" id="HDY59231.1"/>
    </source>
</evidence>
<dbReference type="Gene3D" id="2.60.40.4070">
    <property type="match status" value="1"/>
</dbReference>
<sequence length="488" mass="51955">MVTTPASPNIAYCGGYNEVYKTTDAGATWFSASSGLSGYYIYGLAVSASNGSIVYVGNNRGMYKTTSGGTSWANITNNLNMGQILSFANAPSSPSTIYTSFAEVGVFKTTNSGTNWVQLPTPVGCGNICEFAVAYNNPNIVYALEGSGGGNAELYRSTDGGSVWSNALDAYYADGGAMAIDPNNSSVIYTGGYVYNGSTYVMAVSKSTNGGTAWERDTLTIDYSICYALAIDRTNSNVVYAGGYNGYLFKTTNGGVNWTLSNSGISGTIYDIKVGSTKANTLYAGTSSGVFKSTNAGANWTNTGLSANVQAVLINPSNENEFYAATTAGIYKSTSGGGAWTLMNNGLFNTNTTSLGVYPNNWLFCGTNGAGMYRWSLQVGAEEIDAQNDIQKISLQVSPNPYRNHLVIIFQIPAQGVASSQYPVASIKIYDVTGRMVRDFSRSTVKGERSTIVWDGTDEAGRKLPSGIYFVRLEEGEFKKTEMVILLK</sequence>
<dbReference type="Gene3D" id="2.130.10.10">
    <property type="entry name" value="YVTN repeat-like/Quinoprotein amine dehydrogenase"/>
    <property type="match status" value="4"/>
</dbReference>
<dbReference type="InterPro" id="IPR015943">
    <property type="entry name" value="WD40/YVTN_repeat-like_dom_sf"/>
</dbReference>
<accession>A0A7V0Z5V8</accession>
<organism evidence="2">
    <name type="scientific">candidate division WOR-3 bacterium</name>
    <dbReference type="NCBI Taxonomy" id="2052148"/>
    <lineage>
        <taxon>Bacteria</taxon>
        <taxon>Bacteria division WOR-3</taxon>
    </lineage>
</organism>
<dbReference type="Pfam" id="PF13860">
    <property type="entry name" value="FlgD_ig"/>
    <property type="match status" value="1"/>
</dbReference>
<evidence type="ECO:0000259" key="1">
    <source>
        <dbReference type="Pfam" id="PF13860"/>
    </source>
</evidence>
<name>A0A7V0Z5V8_UNCW3</name>